<dbReference type="InterPro" id="IPR006283">
    <property type="entry name" value="ThiL-like"/>
</dbReference>
<feature type="domain" description="PurM-like N-terminal" evidence="2">
    <location>
        <begin position="33"/>
        <end position="143"/>
    </location>
</feature>
<comment type="catalytic activity">
    <reaction evidence="1">
        <text>thiamine phosphate + ATP = thiamine diphosphate + ADP</text>
        <dbReference type="Rhea" id="RHEA:15913"/>
        <dbReference type="ChEBI" id="CHEBI:30616"/>
        <dbReference type="ChEBI" id="CHEBI:37575"/>
        <dbReference type="ChEBI" id="CHEBI:58937"/>
        <dbReference type="ChEBI" id="CHEBI:456216"/>
        <dbReference type="EC" id="2.7.4.16"/>
    </reaction>
</comment>
<dbReference type="EC" id="2.7.4.16" evidence="1"/>
<feature type="binding site" evidence="1">
    <location>
        <position position="273"/>
    </location>
    <ligand>
        <name>substrate</name>
    </ligand>
</feature>
<dbReference type="GO" id="GO:0009030">
    <property type="term" value="F:thiamine-phosphate kinase activity"/>
    <property type="evidence" value="ECO:0007669"/>
    <property type="project" value="UniProtKB-UniRule"/>
</dbReference>
<feature type="binding site" evidence="1">
    <location>
        <position position="316"/>
    </location>
    <ligand>
        <name>substrate</name>
    </ligand>
</feature>
<feature type="binding site" evidence="1">
    <location>
        <position position="50"/>
    </location>
    <ligand>
        <name>Mg(2+)</name>
        <dbReference type="ChEBI" id="CHEBI:18420"/>
        <label>1</label>
    </ligand>
</feature>
<accession>A0A0A0BYD9</accession>
<feature type="binding site" evidence="1">
    <location>
        <position position="80"/>
    </location>
    <ligand>
        <name>Mg(2+)</name>
        <dbReference type="ChEBI" id="CHEBI:18420"/>
        <label>2</label>
    </ligand>
</feature>
<keyword evidence="1" id="KW-0784">Thiamine biosynthesis</keyword>
<dbReference type="Gene3D" id="3.30.1330.10">
    <property type="entry name" value="PurM-like, N-terminal domain"/>
    <property type="match status" value="1"/>
</dbReference>
<feature type="binding site" evidence="1">
    <location>
        <position position="220"/>
    </location>
    <ligand>
        <name>Mg(2+)</name>
        <dbReference type="ChEBI" id="CHEBI:18420"/>
        <label>5</label>
    </ligand>
</feature>
<keyword evidence="1" id="KW-0067">ATP-binding</keyword>
<dbReference type="SUPFAM" id="SSF56042">
    <property type="entry name" value="PurM C-terminal domain-like"/>
    <property type="match status" value="1"/>
</dbReference>
<dbReference type="OrthoDB" id="9802811at2"/>
<keyword evidence="1" id="KW-0460">Magnesium</keyword>
<feature type="binding site" evidence="1">
    <location>
        <position position="49"/>
    </location>
    <ligand>
        <name>Mg(2+)</name>
        <dbReference type="ChEBI" id="CHEBI:18420"/>
        <label>4</label>
    </ligand>
</feature>
<dbReference type="UniPathway" id="UPA00060">
    <property type="reaction ID" value="UER00142"/>
</dbReference>
<evidence type="ECO:0000259" key="2">
    <source>
        <dbReference type="Pfam" id="PF00586"/>
    </source>
</evidence>
<dbReference type="PANTHER" id="PTHR30270:SF0">
    <property type="entry name" value="THIAMINE-MONOPHOSPHATE KINASE"/>
    <property type="match status" value="1"/>
</dbReference>
<comment type="caution">
    <text evidence="3">The sequence shown here is derived from an EMBL/GenBank/DDBJ whole genome shotgun (WGS) entry which is preliminary data.</text>
</comment>
<dbReference type="GO" id="GO:0009229">
    <property type="term" value="P:thiamine diphosphate biosynthetic process"/>
    <property type="evidence" value="ECO:0007669"/>
    <property type="project" value="UniProtKB-UniRule"/>
</dbReference>
<keyword evidence="1 3" id="KW-0418">Kinase</keyword>
<dbReference type="SUPFAM" id="SSF55326">
    <property type="entry name" value="PurM N-terminal domain-like"/>
    <property type="match status" value="1"/>
</dbReference>
<sequence>MSGPVVADLTEGQLLARVFPELPTGTATDLGPGDDAAVVKASDGRVVVSTDVLVEGRHFRRDWCTGQDVGWRAAVQNMADVAAMGARPTALVVGLVAPDDLPVDWVVDLARGMSLACAPHGVGVVGGDLSGGEQVVVAVTVMGDLEGRPPVLRSGARPGDVVAHAGVRGRSAAGLEVLGQGLDRHAWRRVVSAYLRPSCPLGAGVRAATAGATAMMDVSDGLLTDARRMAVASGVVIDLKAPEKVFTEDVQVLAAVASATGGRVGDWLLTGGEDHGLLACFPPGRVAPGFTVVGEVREGMPLVLVEGEVRPGSGGWDHFGAGSQERR</sequence>
<dbReference type="GO" id="GO:0000287">
    <property type="term" value="F:magnesium ion binding"/>
    <property type="evidence" value="ECO:0007669"/>
    <property type="project" value="UniProtKB-UniRule"/>
</dbReference>
<comment type="function">
    <text evidence="1">Catalyzes the ATP-dependent phosphorylation of thiamine-monophosphate (TMP) to form thiamine-pyrophosphate (TPP), the active form of vitamin B1.</text>
</comment>
<feature type="binding site" evidence="1">
    <location>
        <position position="58"/>
    </location>
    <ligand>
        <name>substrate</name>
    </ligand>
</feature>
<reference evidence="3 4" key="1">
    <citation type="submission" date="2013-08" db="EMBL/GenBank/DDBJ databases">
        <title>Genome sequencing of Cellulomonas bogoriensis 69B4.</title>
        <authorList>
            <person name="Chen F."/>
            <person name="Li Y."/>
            <person name="Wang G."/>
        </authorList>
    </citation>
    <scope>NUCLEOTIDE SEQUENCE [LARGE SCALE GENOMIC DNA]</scope>
    <source>
        <strain evidence="3 4">69B4</strain>
    </source>
</reference>
<dbReference type="EMBL" id="AXCZ01000076">
    <property type="protein sequence ID" value="KGM12985.1"/>
    <property type="molecule type" value="Genomic_DNA"/>
</dbReference>
<keyword evidence="4" id="KW-1185">Reference proteome</keyword>
<comment type="pathway">
    <text evidence="1">Cofactor biosynthesis; thiamine diphosphate biosynthesis; thiamine diphosphate from thiamine phosphate: step 1/1.</text>
</comment>
<feature type="binding site" evidence="1">
    <location>
        <position position="80"/>
    </location>
    <ligand>
        <name>Mg(2+)</name>
        <dbReference type="ChEBI" id="CHEBI:18420"/>
        <label>4</label>
    </ligand>
</feature>
<dbReference type="InterPro" id="IPR036676">
    <property type="entry name" value="PurM-like_C_sf"/>
</dbReference>
<comment type="miscellaneous">
    <text evidence="1">Reaction mechanism of ThiL seems to utilize a direct, inline transfer of the gamma-phosphate of ATP to TMP rather than a phosphorylated enzyme intermediate.</text>
</comment>
<dbReference type="Gene3D" id="3.90.650.10">
    <property type="entry name" value="PurM-like C-terminal domain"/>
    <property type="match status" value="1"/>
</dbReference>
<keyword evidence="1" id="KW-0808">Transferase</keyword>
<feature type="binding site" evidence="1">
    <location>
        <position position="35"/>
    </location>
    <ligand>
        <name>Mg(2+)</name>
        <dbReference type="ChEBI" id="CHEBI:18420"/>
        <label>4</label>
    </ligand>
</feature>
<dbReference type="Proteomes" id="UP000054314">
    <property type="component" value="Unassembled WGS sequence"/>
</dbReference>
<feature type="binding site" evidence="1">
    <location>
        <position position="80"/>
    </location>
    <ligand>
        <name>Mg(2+)</name>
        <dbReference type="ChEBI" id="CHEBI:18420"/>
        <label>3</label>
    </ligand>
</feature>
<feature type="binding site" evidence="1">
    <location>
        <begin position="127"/>
        <end position="128"/>
    </location>
    <ligand>
        <name>ATP</name>
        <dbReference type="ChEBI" id="CHEBI:30616"/>
    </ligand>
</feature>
<proteinExistence type="inferred from homology"/>
<name>A0A0A0BYD9_9CELL</name>
<feature type="binding site" evidence="1">
    <location>
        <position position="51"/>
    </location>
    <ligand>
        <name>Mg(2+)</name>
        <dbReference type="ChEBI" id="CHEBI:18420"/>
        <label>2</label>
    </ligand>
</feature>
<feature type="binding site" evidence="1">
    <location>
        <position position="217"/>
    </location>
    <ligand>
        <name>Mg(2+)</name>
        <dbReference type="ChEBI" id="CHEBI:18420"/>
        <label>3</label>
    </ligand>
</feature>
<dbReference type="Pfam" id="PF00586">
    <property type="entry name" value="AIRS"/>
    <property type="match status" value="1"/>
</dbReference>
<keyword evidence="1" id="KW-0547">Nucleotide-binding</keyword>
<feature type="binding site" evidence="1">
    <location>
        <position position="219"/>
    </location>
    <ligand>
        <name>ATP</name>
        <dbReference type="ChEBI" id="CHEBI:30616"/>
    </ligand>
</feature>
<dbReference type="InterPro" id="IPR036921">
    <property type="entry name" value="PurM-like_N_sf"/>
</dbReference>
<feature type="binding site" evidence="1">
    <location>
        <position position="128"/>
    </location>
    <ligand>
        <name>Mg(2+)</name>
        <dbReference type="ChEBI" id="CHEBI:18420"/>
        <label>1</label>
    </ligand>
</feature>
<evidence type="ECO:0000313" key="3">
    <source>
        <dbReference type="EMBL" id="KGM12985.1"/>
    </source>
</evidence>
<dbReference type="InterPro" id="IPR016188">
    <property type="entry name" value="PurM-like_N"/>
</dbReference>
<feature type="binding site" evidence="1">
    <location>
        <position position="51"/>
    </location>
    <ligand>
        <name>Mg(2+)</name>
        <dbReference type="ChEBI" id="CHEBI:18420"/>
        <label>1</label>
    </ligand>
</feature>
<comment type="caution">
    <text evidence="1">Lacks conserved residue(s) required for the propagation of feature annotation.</text>
</comment>
<protein>
    <recommendedName>
        <fullName evidence="1">Thiamine-monophosphate kinase</fullName>
        <shortName evidence="1">TMP kinase</shortName>
        <shortName evidence="1">Thiamine-phosphate kinase</shortName>
        <ecNumber evidence="1">2.7.4.16</ecNumber>
    </recommendedName>
</protein>
<organism evidence="3 4">
    <name type="scientific">Cellulomonas bogoriensis 69B4 = DSM 16987</name>
    <dbReference type="NCBI Taxonomy" id="1386082"/>
    <lineage>
        <taxon>Bacteria</taxon>
        <taxon>Bacillati</taxon>
        <taxon>Actinomycetota</taxon>
        <taxon>Actinomycetes</taxon>
        <taxon>Micrococcales</taxon>
        <taxon>Cellulomonadaceae</taxon>
        <taxon>Cellulomonas</taxon>
    </lineage>
</organism>
<dbReference type="PIRSF" id="PIRSF005303">
    <property type="entry name" value="Thiam_monoph_kin"/>
    <property type="match status" value="1"/>
</dbReference>
<dbReference type="NCBIfam" id="TIGR01379">
    <property type="entry name" value="thiL"/>
    <property type="match status" value="1"/>
</dbReference>
<dbReference type="HAMAP" id="MF_02128">
    <property type="entry name" value="TMP_kinase"/>
    <property type="match status" value="1"/>
</dbReference>
<keyword evidence="1" id="KW-0479">Metal-binding</keyword>
<evidence type="ECO:0000313" key="4">
    <source>
        <dbReference type="Proteomes" id="UP000054314"/>
    </source>
</evidence>
<dbReference type="NCBIfam" id="NF004351">
    <property type="entry name" value="PRK05731.1-4"/>
    <property type="match status" value="1"/>
</dbReference>
<evidence type="ECO:0000256" key="1">
    <source>
        <dbReference type="HAMAP-Rule" id="MF_02128"/>
    </source>
</evidence>
<gene>
    <name evidence="1" type="primary">thiL</name>
    <name evidence="3" type="ORF">N869_16880</name>
</gene>
<dbReference type="CDD" id="cd02194">
    <property type="entry name" value="ThiL"/>
    <property type="match status" value="1"/>
</dbReference>
<dbReference type="AlphaFoldDB" id="A0A0A0BYD9"/>
<dbReference type="GO" id="GO:0005524">
    <property type="term" value="F:ATP binding"/>
    <property type="evidence" value="ECO:0007669"/>
    <property type="project" value="UniProtKB-UniRule"/>
</dbReference>
<feature type="binding site" evidence="1">
    <location>
        <position position="153"/>
    </location>
    <ligand>
        <name>ATP</name>
        <dbReference type="ChEBI" id="CHEBI:30616"/>
    </ligand>
</feature>
<comment type="similarity">
    <text evidence="1">Belongs to the thiamine-monophosphate kinase family.</text>
</comment>
<dbReference type="GO" id="GO:0009228">
    <property type="term" value="P:thiamine biosynthetic process"/>
    <property type="evidence" value="ECO:0007669"/>
    <property type="project" value="UniProtKB-KW"/>
</dbReference>
<dbReference type="PANTHER" id="PTHR30270">
    <property type="entry name" value="THIAMINE-MONOPHOSPHATE KINASE"/>
    <property type="match status" value="1"/>
</dbReference>
<feature type="binding site" evidence="1">
    <location>
        <position position="35"/>
    </location>
    <ligand>
        <name>Mg(2+)</name>
        <dbReference type="ChEBI" id="CHEBI:18420"/>
        <label>3</label>
    </ligand>
</feature>